<keyword evidence="1" id="KW-1133">Transmembrane helix</keyword>
<organism evidence="2 3">
    <name type="scientific">Streptomyces marokkonensis</name>
    <dbReference type="NCBI Taxonomy" id="324855"/>
    <lineage>
        <taxon>Bacteria</taxon>
        <taxon>Bacillati</taxon>
        <taxon>Actinomycetota</taxon>
        <taxon>Actinomycetes</taxon>
        <taxon>Kitasatosporales</taxon>
        <taxon>Streptomycetaceae</taxon>
        <taxon>Streptomyces</taxon>
    </lineage>
</organism>
<protein>
    <submittedName>
        <fullName evidence="2">Uncharacterized protein</fullName>
    </submittedName>
</protein>
<evidence type="ECO:0000313" key="3">
    <source>
        <dbReference type="Proteomes" id="UP001601627"/>
    </source>
</evidence>
<gene>
    <name evidence="2" type="ORF">ACFVZC_07745</name>
</gene>
<reference evidence="2 3" key="1">
    <citation type="submission" date="2024-09" db="EMBL/GenBank/DDBJ databases">
        <title>The Natural Products Discovery Center: Release of the First 8490 Sequenced Strains for Exploring Actinobacteria Biosynthetic Diversity.</title>
        <authorList>
            <person name="Kalkreuter E."/>
            <person name="Kautsar S.A."/>
            <person name="Yang D."/>
            <person name="Bader C.D."/>
            <person name="Teijaro C.N."/>
            <person name="Fluegel L."/>
            <person name="Davis C.M."/>
            <person name="Simpson J.R."/>
            <person name="Lauterbach L."/>
            <person name="Steele A.D."/>
            <person name="Gui C."/>
            <person name="Meng S."/>
            <person name="Li G."/>
            <person name="Viehrig K."/>
            <person name="Ye F."/>
            <person name="Su P."/>
            <person name="Kiefer A.F."/>
            <person name="Nichols A."/>
            <person name="Cepeda A.J."/>
            <person name="Yan W."/>
            <person name="Fan B."/>
            <person name="Jiang Y."/>
            <person name="Adhikari A."/>
            <person name="Zheng C.-J."/>
            <person name="Schuster L."/>
            <person name="Cowan T.M."/>
            <person name="Smanski M.J."/>
            <person name="Chevrette M.G."/>
            <person name="De Carvalho L.P.S."/>
            <person name="Shen B."/>
        </authorList>
    </citation>
    <scope>NUCLEOTIDE SEQUENCE [LARGE SCALE GENOMIC DNA]</scope>
    <source>
        <strain evidence="2 3">NPDC058328</strain>
    </source>
</reference>
<dbReference type="RefSeq" id="WP_388233810.1">
    <property type="nucleotide sequence ID" value="NZ_JBHVZQ010000004.1"/>
</dbReference>
<keyword evidence="3" id="KW-1185">Reference proteome</keyword>
<evidence type="ECO:0000313" key="2">
    <source>
        <dbReference type="EMBL" id="MFF1273286.1"/>
    </source>
</evidence>
<evidence type="ECO:0000256" key="1">
    <source>
        <dbReference type="SAM" id="Phobius"/>
    </source>
</evidence>
<keyword evidence="1" id="KW-0812">Transmembrane</keyword>
<proteinExistence type="predicted"/>
<dbReference type="Proteomes" id="UP001601627">
    <property type="component" value="Unassembled WGS sequence"/>
</dbReference>
<accession>A0ABW6Q266</accession>
<name>A0ABW6Q266_9ACTN</name>
<keyword evidence="1" id="KW-0472">Membrane</keyword>
<sequence length="85" mass="8486">MESTVDRPLLTLRSAVIFLLALLTGGAASGLTAVAGEGLARSLLAGLASTGLAVPFFNHLIATEDGAVQPPSTVGAGTVVEESHE</sequence>
<feature type="transmembrane region" description="Helical" evidence="1">
    <location>
        <begin position="15"/>
        <end position="36"/>
    </location>
</feature>
<dbReference type="EMBL" id="JBHVZQ010000004">
    <property type="protein sequence ID" value="MFF1273286.1"/>
    <property type="molecule type" value="Genomic_DNA"/>
</dbReference>
<comment type="caution">
    <text evidence="2">The sequence shown here is derived from an EMBL/GenBank/DDBJ whole genome shotgun (WGS) entry which is preliminary data.</text>
</comment>